<sequence length="286" mass="32485">MIGGQQGVDSEGNIYASWKAPLVRRPLCPSRLRTMKSLIAALILASISGSQAHVLRETPLSPLEQFSQEVQEYLRNFTRLVDEKLDFIWKSQISQSVIDQLHNSYSSVSKRLRKLEDELPTEVKQGYDVVVGATLGTLEKGLSALRALQRQVTPATDKLAEDLYAIMSPYANTVLEKISRYTKALRRAIVNRAAKLDPQLNDKLKQQLEELQTQLAPYTKRFRNRLQEFERSLEPVAETAQEKFKQGAEEIKQALQPYLSSVLDRLQTYSQDLKNWVESPVFPPAP</sequence>
<evidence type="ECO:0000313" key="3">
    <source>
        <dbReference type="Proteomes" id="UP000694421"/>
    </source>
</evidence>
<dbReference type="PANTHER" id="PTHR18976">
    <property type="entry name" value="APOLIPOPROTEIN"/>
    <property type="match status" value="1"/>
</dbReference>
<dbReference type="InterPro" id="IPR050163">
    <property type="entry name" value="Apolipoprotein_A1/A4/E"/>
</dbReference>
<keyword evidence="3" id="KW-1185">Reference proteome</keyword>
<dbReference type="AlphaFoldDB" id="A0A8D0BGW5"/>
<protein>
    <recommendedName>
        <fullName evidence="4">Apolipoprotein A-IV</fullName>
    </recommendedName>
</protein>
<accession>A0A8D0BGW5</accession>
<dbReference type="OMA" id="RDEPYPH"/>
<dbReference type="GeneTree" id="ENSGT00990000213303"/>
<organism evidence="2 3">
    <name type="scientific">Salvator merianae</name>
    <name type="common">Argentine black and white tegu</name>
    <name type="synonym">Tupinambis merianae</name>
    <dbReference type="NCBI Taxonomy" id="96440"/>
    <lineage>
        <taxon>Eukaryota</taxon>
        <taxon>Metazoa</taxon>
        <taxon>Chordata</taxon>
        <taxon>Craniata</taxon>
        <taxon>Vertebrata</taxon>
        <taxon>Euteleostomi</taxon>
        <taxon>Lepidosauria</taxon>
        <taxon>Squamata</taxon>
        <taxon>Bifurcata</taxon>
        <taxon>Unidentata</taxon>
        <taxon>Episquamata</taxon>
        <taxon>Laterata</taxon>
        <taxon>Teiioidea</taxon>
        <taxon>Teiidae</taxon>
        <taxon>Salvator</taxon>
    </lineage>
</organism>
<evidence type="ECO:0008006" key="4">
    <source>
        <dbReference type="Google" id="ProtNLM"/>
    </source>
</evidence>
<dbReference type="Gene3D" id="6.10.250.2890">
    <property type="match status" value="1"/>
</dbReference>
<feature type="coiled-coil region" evidence="1">
    <location>
        <begin position="63"/>
        <end position="118"/>
    </location>
</feature>
<name>A0A8D0BGW5_SALMN</name>
<keyword evidence="1" id="KW-0175">Coiled coil</keyword>
<reference evidence="2" key="1">
    <citation type="submission" date="2025-08" db="UniProtKB">
        <authorList>
            <consortium name="Ensembl"/>
        </authorList>
    </citation>
    <scope>IDENTIFICATION</scope>
</reference>
<dbReference type="PANTHER" id="PTHR18976:SF34">
    <property type="entry name" value="LIPID-BINDING PROTEIN"/>
    <property type="match status" value="1"/>
</dbReference>
<evidence type="ECO:0000256" key="1">
    <source>
        <dbReference type="SAM" id="Coils"/>
    </source>
</evidence>
<dbReference type="Ensembl" id="ENSSMRT00000009049.1">
    <property type="protein sequence ID" value="ENSSMRP00000007737.1"/>
    <property type="gene ID" value="ENSSMRG00000006207.1"/>
</dbReference>
<dbReference type="SUPFAM" id="SSF58113">
    <property type="entry name" value="Apolipoprotein A-I"/>
    <property type="match status" value="1"/>
</dbReference>
<dbReference type="Proteomes" id="UP000694421">
    <property type="component" value="Unplaced"/>
</dbReference>
<proteinExistence type="predicted"/>
<reference evidence="2" key="2">
    <citation type="submission" date="2025-09" db="UniProtKB">
        <authorList>
            <consortium name="Ensembl"/>
        </authorList>
    </citation>
    <scope>IDENTIFICATION</scope>
</reference>
<evidence type="ECO:0000313" key="2">
    <source>
        <dbReference type="Ensembl" id="ENSSMRP00000007737.1"/>
    </source>
</evidence>
<dbReference type="Gene3D" id="1.20.120.20">
    <property type="entry name" value="Apolipoprotein"/>
    <property type="match status" value="1"/>
</dbReference>